<keyword evidence="3" id="KW-0342">GTP-binding</keyword>
<gene>
    <name evidence="5" type="ORF">GOODEAATRI_029167</name>
</gene>
<dbReference type="Pfam" id="PF04548">
    <property type="entry name" value="AIG1"/>
    <property type="match status" value="1"/>
</dbReference>
<dbReference type="SUPFAM" id="SSF52540">
    <property type="entry name" value="P-loop containing nucleoside triphosphate hydrolases"/>
    <property type="match status" value="1"/>
</dbReference>
<dbReference type="PANTHER" id="PTHR10903:SF186">
    <property type="entry name" value="GTPASE IMAP FAMILY MEMBER 4-LIKE-RELATED"/>
    <property type="match status" value="1"/>
</dbReference>
<evidence type="ECO:0000256" key="1">
    <source>
        <dbReference type="ARBA" id="ARBA00008535"/>
    </source>
</evidence>
<proteinExistence type="inferred from homology"/>
<accession>A0ABV0MLM1</accession>
<feature type="domain" description="AIG1-type G" evidence="4">
    <location>
        <begin position="34"/>
        <end position="233"/>
    </location>
</feature>
<dbReference type="InterPro" id="IPR027417">
    <property type="entry name" value="P-loop_NTPase"/>
</dbReference>
<name>A0ABV0MLM1_9TELE</name>
<sequence>MLWSAVSQFNKFNSVNIQSLSSLLMCYSPTEPREPDLRMVLVGKTGIGKSAAGNTILQREAFKSKLSPSSQTSVCKKEMEEFEGQTLAVVDTPGLFDTRNLEEVKREIVRCISCAAPGPHVFLVVIQPTRFTEEEQKTVKLIQMTFGEKAACYTMVLFTHGDALEEEEVPIETFIHGSSPLKEFVNQCGGGYHVFNNRNKEPLQVRELLKKINMMVQKNGGSYYTNEMLEEAERAIQQETERLLIENPDIDPNDARKKAEEDNEFARNAVLGGLAVGGAAGVGLGVLAGCAAGAEIGLAVGAVAGPLGIAVGAGLGLLVGAIAAAVKNDACVIQ</sequence>
<dbReference type="CDD" id="cd01852">
    <property type="entry name" value="AIG1"/>
    <property type="match status" value="1"/>
</dbReference>
<dbReference type="InterPro" id="IPR045058">
    <property type="entry name" value="GIMA/IAN/Toc"/>
</dbReference>
<dbReference type="InterPro" id="IPR006703">
    <property type="entry name" value="G_AIG1"/>
</dbReference>
<dbReference type="PANTHER" id="PTHR10903">
    <property type="entry name" value="GTPASE, IMAP FAMILY MEMBER-RELATED"/>
    <property type="match status" value="1"/>
</dbReference>
<evidence type="ECO:0000313" key="6">
    <source>
        <dbReference type="Proteomes" id="UP001476798"/>
    </source>
</evidence>
<evidence type="ECO:0000259" key="4">
    <source>
        <dbReference type="PROSITE" id="PS51720"/>
    </source>
</evidence>
<keyword evidence="6" id="KW-1185">Reference proteome</keyword>
<reference evidence="5 6" key="1">
    <citation type="submission" date="2021-06" db="EMBL/GenBank/DDBJ databases">
        <authorList>
            <person name="Palmer J.M."/>
        </authorList>
    </citation>
    <scope>NUCLEOTIDE SEQUENCE [LARGE SCALE GENOMIC DNA]</scope>
    <source>
        <strain evidence="5 6">GA_2019</strain>
        <tissue evidence="5">Muscle</tissue>
    </source>
</reference>
<dbReference type="Gene3D" id="3.40.50.300">
    <property type="entry name" value="P-loop containing nucleotide triphosphate hydrolases"/>
    <property type="match status" value="1"/>
</dbReference>
<dbReference type="PROSITE" id="PS51720">
    <property type="entry name" value="G_AIG1"/>
    <property type="match status" value="1"/>
</dbReference>
<protein>
    <recommendedName>
        <fullName evidence="4">AIG1-type G domain-containing protein</fullName>
    </recommendedName>
</protein>
<organism evidence="5 6">
    <name type="scientific">Goodea atripinnis</name>
    <dbReference type="NCBI Taxonomy" id="208336"/>
    <lineage>
        <taxon>Eukaryota</taxon>
        <taxon>Metazoa</taxon>
        <taxon>Chordata</taxon>
        <taxon>Craniata</taxon>
        <taxon>Vertebrata</taxon>
        <taxon>Euteleostomi</taxon>
        <taxon>Actinopterygii</taxon>
        <taxon>Neopterygii</taxon>
        <taxon>Teleostei</taxon>
        <taxon>Neoteleostei</taxon>
        <taxon>Acanthomorphata</taxon>
        <taxon>Ovalentaria</taxon>
        <taxon>Atherinomorphae</taxon>
        <taxon>Cyprinodontiformes</taxon>
        <taxon>Goodeidae</taxon>
        <taxon>Goodea</taxon>
    </lineage>
</organism>
<dbReference type="EMBL" id="JAHRIO010004230">
    <property type="protein sequence ID" value="MEQ2160011.1"/>
    <property type="molecule type" value="Genomic_DNA"/>
</dbReference>
<evidence type="ECO:0000256" key="2">
    <source>
        <dbReference type="ARBA" id="ARBA00022741"/>
    </source>
</evidence>
<comment type="caution">
    <text evidence="5">The sequence shown here is derived from an EMBL/GenBank/DDBJ whole genome shotgun (WGS) entry which is preliminary data.</text>
</comment>
<comment type="similarity">
    <text evidence="1">Belongs to the TRAFAC class TrmE-Era-EngA-EngB-Septin-like GTPase superfamily. AIG1/Toc34/Toc159-like paraseptin GTPase family. IAN subfamily.</text>
</comment>
<evidence type="ECO:0000313" key="5">
    <source>
        <dbReference type="EMBL" id="MEQ2160011.1"/>
    </source>
</evidence>
<evidence type="ECO:0000256" key="3">
    <source>
        <dbReference type="ARBA" id="ARBA00023134"/>
    </source>
</evidence>
<dbReference type="Proteomes" id="UP001476798">
    <property type="component" value="Unassembled WGS sequence"/>
</dbReference>
<keyword evidence="2" id="KW-0547">Nucleotide-binding</keyword>